<dbReference type="InterPro" id="IPR013785">
    <property type="entry name" value="Aldolase_TIM"/>
</dbReference>
<dbReference type="PIRSF" id="PIRSF001365">
    <property type="entry name" value="DHDPS"/>
    <property type="match status" value="1"/>
</dbReference>
<sequence>MSSVSPFHGLSAFPPTPADINGRVNTEALCRLLEPLCDAGVASIGLLGSTGIYAYLVREERLRAVKAAVECVQGRVPIVVGVGALRTDHAIDLARDAKTAGADALLLAPVSYTPLTQEEAYQHFLAITKAAALPLCIYNNPGTTHFTFSRDLLQRLSDIETIRAVKMPLPADGDVRGELAALREKTGLAIGYSGDWGAAEALLSGADAWYSVIAGLLPRTALALTKAAIAGDGNETRRLDGLLEPLWKLFKEFGSIRVVYTLVEHLLLAEAALPRPLLPLGPTERQLVLELAEPLTALEHQSLL</sequence>
<keyword evidence="2 3" id="KW-0456">Lyase</keyword>
<dbReference type="EMBL" id="JH719395">
    <property type="protein sequence ID" value="EJC80169.1"/>
    <property type="molecule type" value="Genomic_DNA"/>
</dbReference>
<dbReference type="InterPro" id="IPR002220">
    <property type="entry name" value="DapA-like"/>
</dbReference>
<dbReference type="PANTHER" id="PTHR12128:SF66">
    <property type="entry name" value="4-HYDROXY-2-OXOGLUTARATE ALDOLASE, MITOCHONDRIAL"/>
    <property type="match status" value="1"/>
</dbReference>
<organism evidence="6 7">
    <name type="scientific">Rhizobium leguminosarum bv. trifolii WSM2297</name>
    <dbReference type="NCBI Taxonomy" id="754762"/>
    <lineage>
        <taxon>Bacteria</taxon>
        <taxon>Pseudomonadati</taxon>
        <taxon>Pseudomonadota</taxon>
        <taxon>Alphaproteobacteria</taxon>
        <taxon>Hyphomicrobiales</taxon>
        <taxon>Rhizobiaceae</taxon>
        <taxon>Rhizobium/Agrobacterium group</taxon>
        <taxon>Rhizobium</taxon>
    </lineage>
</organism>
<dbReference type="GO" id="GO:0008840">
    <property type="term" value="F:4-hydroxy-tetrahydrodipicolinate synthase activity"/>
    <property type="evidence" value="ECO:0007669"/>
    <property type="project" value="TreeGrafter"/>
</dbReference>
<dbReference type="RefSeq" id="WP_003580652.1">
    <property type="nucleotide sequence ID" value="NZ_JH719395.1"/>
</dbReference>
<dbReference type="Proteomes" id="UP000005732">
    <property type="component" value="Unassembled WGS sequence"/>
</dbReference>
<evidence type="ECO:0000256" key="2">
    <source>
        <dbReference type="ARBA" id="ARBA00023239"/>
    </source>
</evidence>
<dbReference type="Pfam" id="PF00701">
    <property type="entry name" value="DHDPS"/>
    <property type="match status" value="1"/>
</dbReference>
<dbReference type="AlphaFoldDB" id="J0KRH8"/>
<feature type="active site" description="Proton donor/acceptor" evidence="4">
    <location>
        <position position="138"/>
    </location>
</feature>
<evidence type="ECO:0000256" key="3">
    <source>
        <dbReference type="PIRNR" id="PIRNR001365"/>
    </source>
</evidence>
<feature type="active site" description="Schiff-base intermediate with substrate" evidence="4">
    <location>
        <position position="166"/>
    </location>
</feature>
<feature type="binding site" evidence="5">
    <location>
        <position position="50"/>
    </location>
    <ligand>
        <name>pyruvate</name>
        <dbReference type="ChEBI" id="CHEBI:15361"/>
    </ligand>
</feature>
<dbReference type="OrthoDB" id="9778880at2"/>
<dbReference type="GO" id="GO:0005829">
    <property type="term" value="C:cytosol"/>
    <property type="evidence" value="ECO:0007669"/>
    <property type="project" value="TreeGrafter"/>
</dbReference>
<evidence type="ECO:0000313" key="6">
    <source>
        <dbReference type="EMBL" id="EJC80169.1"/>
    </source>
</evidence>
<name>J0KRH8_RHILT</name>
<evidence type="ECO:0000256" key="5">
    <source>
        <dbReference type="PIRSR" id="PIRSR001365-2"/>
    </source>
</evidence>
<accession>J0KRH8</accession>
<dbReference type="PANTHER" id="PTHR12128">
    <property type="entry name" value="DIHYDRODIPICOLINATE SYNTHASE"/>
    <property type="match status" value="1"/>
</dbReference>
<evidence type="ECO:0000256" key="4">
    <source>
        <dbReference type="PIRSR" id="PIRSR001365-1"/>
    </source>
</evidence>
<gene>
    <name evidence="6" type="ORF">Rleg4DRAFT_1781</name>
</gene>
<dbReference type="CDD" id="cd00408">
    <property type="entry name" value="DHDPS-like"/>
    <property type="match status" value="1"/>
</dbReference>
<dbReference type="PRINTS" id="PR00146">
    <property type="entry name" value="DHPICSNTHASE"/>
</dbReference>
<reference evidence="6 7" key="1">
    <citation type="submission" date="2012-02" db="EMBL/GenBank/DDBJ databases">
        <title>Improved High-Quality Draft Sequence of Rhizobium leguminosarum bv. trifolii WSM2297.</title>
        <authorList>
            <consortium name="US DOE Joint Genome Institute"/>
            <person name="Lucas S."/>
            <person name="Han J."/>
            <person name="Lapidus A."/>
            <person name="Cheng J.-F."/>
            <person name="Goodwin L."/>
            <person name="Pitluck S."/>
            <person name="Peters L."/>
            <person name="Ovchinnikova G."/>
            <person name="Zhang X."/>
            <person name="Detter J.C."/>
            <person name="Han C."/>
            <person name="Tapia R."/>
            <person name="Land M."/>
            <person name="Hauser L."/>
            <person name="Kyrpides N."/>
            <person name="Ivanova N."/>
            <person name="Pagani I."/>
            <person name="Brau L."/>
            <person name="Yates R."/>
            <person name="O'Hara G."/>
            <person name="Rui T."/>
            <person name="Howieson J."/>
            <person name="Reeve W."/>
            <person name="Woyke T."/>
        </authorList>
    </citation>
    <scope>NUCLEOTIDE SEQUENCE [LARGE SCALE GENOMIC DNA]</scope>
    <source>
        <strain evidence="6 7">WSM2297</strain>
    </source>
</reference>
<proteinExistence type="inferred from homology"/>
<dbReference type="HOGENOM" id="CLU_049343_5_0_5"/>
<comment type="similarity">
    <text evidence="1 3">Belongs to the DapA family.</text>
</comment>
<dbReference type="SMART" id="SM01130">
    <property type="entry name" value="DHDPS"/>
    <property type="match status" value="1"/>
</dbReference>
<evidence type="ECO:0000256" key="1">
    <source>
        <dbReference type="ARBA" id="ARBA00007592"/>
    </source>
</evidence>
<evidence type="ECO:0000313" key="7">
    <source>
        <dbReference type="Proteomes" id="UP000005732"/>
    </source>
</evidence>
<protein>
    <submittedName>
        <fullName evidence="6">Dihydrodipicolinate synthase/N-acetylneuraminate lyase</fullName>
    </submittedName>
</protein>
<dbReference type="Gene3D" id="3.20.20.70">
    <property type="entry name" value="Aldolase class I"/>
    <property type="match status" value="1"/>
</dbReference>
<dbReference type="SUPFAM" id="SSF51569">
    <property type="entry name" value="Aldolase"/>
    <property type="match status" value="1"/>
</dbReference>